<keyword evidence="1" id="KW-1133">Transmembrane helix</keyword>
<dbReference type="Gene3D" id="1.20.144.10">
    <property type="entry name" value="Phosphatidic acid phosphatase type 2/haloperoxidase"/>
    <property type="match status" value="1"/>
</dbReference>
<accession>A0A8J3DFI1</accession>
<feature type="transmembrane region" description="Helical" evidence="1">
    <location>
        <begin position="142"/>
        <end position="165"/>
    </location>
</feature>
<proteinExistence type="predicted"/>
<keyword evidence="1" id="KW-0812">Transmembrane</keyword>
<reference evidence="3" key="2">
    <citation type="submission" date="2020-09" db="EMBL/GenBank/DDBJ databases">
        <authorList>
            <person name="Sun Q."/>
            <person name="Kim S."/>
        </authorList>
    </citation>
    <scope>NUCLEOTIDE SEQUENCE</scope>
    <source>
        <strain evidence="3">KCTC 12870</strain>
    </source>
</reference>
<keyword evidence="4" id="KW-1185">Reference proteome</keyword>
<organism evidence="3 4">
    <name type="scientific">Cerasicoccus arenae</name>
    <dbReference type="NCBI Taxonomy" id="424488"/>
    <lineage>
        <taxon>Bacteria</taxon>
        <taxon>Pseudomonadati</taxon>
        <taxon>Verrucomicrobiota</taxon>
        <taxon>Opitutia</taxon>
        <taxon>Puniceicoccales</taxon>
        <taxon>Cerasicoccaceae</taxon>
        <taxon>Cerasicoccus</taxon>
    </lineage>
</organism>
<protein>
    <recommendedName>
        <fullName evidence="2">Phosphatidic acid phosphatase type 2/haloperoxidase domain-containing protein</fullName>
    </recommendedName>
</protein>
<dbReference type="AlphaFoldDB" id="A0A8J3DFI1"/>
<gene>
    <name evidence="3" type="ORF">GCM10007047_06700</name>
</gene>
<evidence type="ECO:0000313" key="3">
    <source>
        <dbReference type="EMBL" id="GHB93815.1"/>
    </source>
</evidence>
<feature type="domain" description="Phosphatidic acid phosphatase type 2/haloperoxidase" evidence="2">
    <location>
        <begin position="74"/>
        <end position="167"/>
    </location>
</feature>
<feature type="transmembrane region" description="Helical" evidence="1">
    <location>
        <begin position="118"/>
        <end position="136"/>
    </location>
</feature>
<reference evidence="3" key="1">
    <citation type="journal article" date="2014" name="Int. J. Syst. Evol. Microbiol.">
        <title>Complete genome sequence of Corynebacterium casei LMG S-19264T (=DSM 44701T), isolated from a smear-ripened cheese.</title>
        <authorList>
            <consortium name="US DOE Joint Genome Institute (JGI-PGF)"/>
            <person name="Walter F."/>
            <person name="Albersmeier A."/>
            <person name="Kalinowski J."/>
            <person name="Ruckert C."/>
        </authorList>
    </citation>
    <scope>NUCLEOTIDE SEQUENCE</scope>
    <source>
        <strain evidence="3">KCTC 12870</strain>
    </source>
</reference>
<evidence type="ECO:0000256" key="1">
    <source>
        <dbReference type="SAM" id="Phobius"/>
    </source>
</evidence>
<evidence type="ECO:0000259" key="2">
    <source>
        <dbReference type="Pfam" id="PF01569"/>
    </source>
</evidence>
<sequence length="171" mass="19632">MPVFAPDRWAPLLPWTVWVYFSLWVYICLPSTLIESKGLLKQYFRGAFWMAAIGIAIFIVFPTSTPQWTADWAGYPGTLTFMKDAELSRNACPSLHVSFALFTALWLDWLLRRIRATAPWRWGNALWAAAIIVTTLTTKQHVFIDVVFGVLLGGAIFAVNMYWVWRDQRLA</sequence>
<keyword evidence="1" id="KW-0472">Membrane</keyword>
<feature type="transmembrane region" description="Helical" evidence="1">
    <location>
        <begin position="46"/>
        <end position="64"/>
    </location>
</feature>
<dbReference type="InterPro" id="IPR000326">
    <property type="entry name" value="PAP2/HPO"/>
</dbReference>
<dbReference type="EMBL" id="BMXG01000003">
    <property type="protein sequence ID" value="GHB93815.1"/>
    <property type="molecule type" value="Genomic_DNA"/>
</dbReference>
<comment type="caution">
    <text evidence="3">The sequence shown here is derived from an EMBL/GenBank/DDBJ whole genome shotgun (WGS) entry which is preliminary data.</text>
</comment>
<dbReference type="Pfam" id="PF01569">
    <property type="entry name" value="PAP2"/>
    <property type="match status" value="1"/>
</dbReference>
<feature type="transmembrane region" description="Helical" evidence="1">
    <location>
        <begin position="12"/>
        <end position="34"/>
    </location>
</feature>
<evidence type="ECO:0000313" key="4">
    <source>
        <dbReference type="Proteomes" id="UP000642829"/>
    </source>
</evidence>
<feature type="transmembrane region" description="Helical" evidence="1">
    <location>
        <begin position="93"/>
        <end position="111"/>
    </location>
</feature>
<name>A0A8J3DFI1_9BACT</name>
<dbReference type="Proteomes" id="UP000642829">
    <property type="component" value="Unassembled WGS sequence"/>
</dbReference>